<dbReference type="Gene3D" id="3.30.710.10">
    <property type="entry name" value="Potassium Channel Kv1.1, Chain A"/>
    <property type="match status" value="1"/>
</dbReference>
<dbReference type="OrthoDB" id="6359816at2759"/>
<proteinExistence type="predicted"/>
<dbReference type="Pfam" id="PF00651">
    <property type="entry name" value="BTB"/>
    <property type="match status" value="1"/>
</dbReference>
<dbReference type="PANTHER" id="PTHR47843">
    <property type="entry name" value="BTB DOMAIN-CONTAINING PROTEIN-RELATED"/>
    <property type="match status" value="1"/>
</dbReference>
<dbReference type="GeneID" id="54302800"/>
<feature type="domain" description="BTB" evidence="1">
    <location>
        <begin position="26"/>
        <end position="93"/>
    </location>
</feature>
<evidence type="ECO:0000313" key="2">
    <source>
        <dbReference type="EMBL" id="KAF2138114.1"/>
    </source>
</evidence>
<evidence type="ECO:0000313" key="3">
    <source>
        <dbReference type="Proteomes" id="UP000799438"/>
    </source>
</evidence>
<dbReference type="RefSeq" id="XP_033393827.1">
    <property type="nucleotide sequence ID" value="XM_033545297.1"/>
</dbReference>
<dbReference type="CDD" id="cd18186">
    <property type="entry name" value="BTB_POZ_ZBTB_KLHL-like"/>
    <property type="match status" value="1"/>
</dbReference>
<dbReference type="SMART" id="SM00225">
    <property type="entry name" value="BTB"/>
    <property type="match status" value="1"/>
</dbReference>
<dbReference type="AlphaFoldDB" id="A0A6A6B4H8"/>
<gene>
    <name evidence="2" type="ORF">K452DRAFT_339344</name>
</gene>
<organism evidence="2 3">
    <name type="scientific">Aplosporella prunicola CBS 121167</name>
    <dbReference type="NCBI Taxonomy" id="1176127"/>
    <lineage>
        <taxon>Eukaryota</taxon>
        <taxon>Fungi</taxon>
        <taxon>Dikarya</taxon>
        <taxon>Ascomycota</taxon>
        <taxon>Pezizomycotina</taxon>
        <taxon>Dothideomycetes</taxon>
        <taxon>Dothideomycetes incertae sedis</taxon>
        <taxon>Botryosphaeriales</taxon>
        <taxon>Aplosporellaceae</taxon>
        <taxon>Aplosporella</taxon>
    </lineage>
</organism>
<dbReference type="Proteomes" id="UP000799438">
    <property type="component" value="Unassembled WGS sequence"/>
</dbReference>
<sequence>MASDDDGPVAALTEGLKSTFLSGDFTDLVIRCKSMKWNVHKIVLCSQSEFFKRACLGGFRESKENSIDLSEDNGHIVHAMLEFLYSLDYTFNPSSHEEADFHAEVYLTAEKYGLTHLKGCALGKFKKVAETLVESPARFATVIVRIFDGTPNSDVDLRSYISQLAAENHDVLLSCPLFQEYTEEGGDFNLGLMRALASRYCKCDHNWHLPTCMCNNDVVYGQQGDSDHD</sequence>
<dbReference type="EMBL" id="ML995498">
    <property type="protein sequence ID" value="KAF2138114.1"/>
    <property type="molecule type" value="Genomic_DNA"/>
</dbReference>
<accession>A0A6A6B4H8</accession>
<dbReference type="PROSITE" id="PS50097">
    <property type="entry name" value="BTB"/>
    <property type="match status" value="1"/>
</dbReference>
<evidence type="ECO:0000259" key="1">
    <source>
        <dbReference type="PROSITE" id="PS50097"/>
    </source>
</evidence>
<dbReference type="PANTHER" id="PTHR47843:SF5">
    <property type="entry name" value="BTB_POZ DOMAIN PROTEIN"/>
    <property type="match status" value="1"/>
</dbReference>
<reference evidence="2" key="1">
    <citation type="journal article" date="2020" name="Stud. Mycol.">
        <title>101 Dothideomycetes genomes: a test case for predicting lifestyles and emergence of pathogens.</title>
        <authorList>
            <person name="Haridas S."/>
            <person name="Albert R."/>
            <person name="Binder M."/>
            <person name="Bloem J."/>
            <person name="Labutti K."/>
            <person name="Salamov A."/>
            <person name="Andreopoulos B."/>
            <person name="Baker S."/>
            <person name="Barry K."/>
            <person name="Bills G."/>
            <person name="Bluhm B."/>
            <person name="Cannon C."/>
            <person name="Castanera R."/>
            <person name="Culley D."/>
            <person name="Daum C."/>
            <person name="Ezra D."/>
            <person name="Gonzalez J."/>
            <person name="Henrissat B."/>
            <person name="Kuo A."/>
            <person name="Liang C."/>
            <person name="Lipzen A."/>
            <person name="Lutzoni F."/>
            <person name="Magnuson J."/>
            <person name="Mondo S."/>
            <person name="Nolan M."/>
            <person name="Ohm R."/>
            <person name="Pangilinan J."/>
            <person name="Park H.-J."/>
            <person name="Ramirez L."/>
            <person name="Alfaro M."/>
            <person name="Sun H."/>
            <person name="Tritt A."/>
            <person name="Yoshinaga Y."/>
            <person name="Zwiers L.-H."/>
            <person name="Turgeon B."/>
            <person name="Goodwin S."/>
            <person name="Spatafora J."/>
            <person name="Crous P."/>
            <person name="Grigoriev I."/>
        </authorList>
    </citation>
    <scope>NUCLEOTIDE SEQUENCE</scope>
    <source>
        <strain evidence="2">CBS 121167</strain>
    </source>
</reference>
<dbReference type="SUPFAM" id="SSF54695">
    <property type="entry name" value="POZ domain"/>
    <property type="match status" value="1"/>
</dbReference>
<keyword evidence="3" id="KW-1185">Reference proteome</keyword>
<protein>
    <recommendedName>
        <fullName evidence="1">BTB domain-containing protein</fullName>
    </recommendedName>
</protein>
<name>A0A6A6B4H8_9PEZI</name>
<dbReference type="InterPro" id="IPR011333">
    <property type="entry name" value="SKP1/BTB/POZ_sf"/>
</dbReference>
<dbReference type="InterPro" id="IPR000210">
    <property type="entry name" value="BTB/POZ_dom"/>
</dbReference>